<feature type="transmembrane region" description="Helical" evidence="6">
    <location>
        <begin position="114"/>
        <end position="134"/>
    </location>
</feature>
<dbReference type="InterPro" id="IPR020846">
    <property type="entry name" value="MFS_dom"/>
</dbReference>
<keyword evidence="3 6" id="KW-0812">Transmembrane</keyword>
<feature type="transmembrane region" description="Helical" evidence="6">
    <location>
        <begin position="85"/>
        <end position="102"/>
    </location>
</feature>
<dbReference type="PROSITE" id="PS50850">
    <property type="entry name" value="MFS"/>
    <property type="match status" value="1"/>
</dbReference>
<feature type="transmembrane region" description="Helical" evidence="6">
    <location>
        <begin position="252"/>
        <end position="272"/>
    </location>
</feature>
<feature type="transmembrane region" description="Helical" evidence="6">
    <location>
        <begin position="373"/>
        <end position="395"/>
    </location>
</feature>
<evidence type="ECO:0000256" key="4">
    <source>
        <dbReference type="ARBA" id="ARBA00022989"/>
    </source>
</evidence>
<keyword evidence="4 6" id="KW-1133">Transmembrane helix</keyword>
<comment type="subcellular location">
    <subcellularLocation>
        <location evidence="1">Cell membrane</location>
        <topology evidence="1">Multi-pass membrane protein</topology>
    </subcellularLocation>
</comment>
<organism evidence="8 9">
    <name type="scientific">Haloplanus litoreus</name>
    <dbReference type="NCBI Taxonomy" id="767515"/>
    <lineage>
        <taxon>Archaea</taxon>
        <taxon>Methanobacteriati</taxon>
        <taxon>Methanobacteriota</taxon>
        <taxon>Stenosarchaea group</taxon>
        <taxon>Halobacteria</taxon>
        <taxon>Halobacteriales</taxon>
        <taxon>Haloferacaceae</taxon>
        <taxon>Haloplanus</taxon>
    </lineage>
</organism>
<evidence type="ECO:0000313" key="8">
    <source>
        <dbReference type="EMBL" id="MFC7256822.1"/>
    </source>
</evidence>
<dbReference type="InterPro" id="IPR036259">
    <property type="entry name" value="MFS_trans_sf"/>
</dbReference>
<keyword evidence="5 6" id="KW-0472">Membrane</keyword>
<gene>
    <name evidence="8" type="ORF">ACFQKE_16165</name>
</gene>
<evidence type="ECO:0000256" key="1">
    <source>
        <dbReference type="ARBA" id="ARBA00004651"/>
    </source>
</evidence>
<dbReference type="Pfam" id="PF07690">
    <property type="entry name" value="MFS_1"/>
    <property type="match status" value="1"/>
</dbReference>
<feature type="transmembrane region" description="Helical" evidence="6">
    <location>
        <begin position="284"/>
        <end position="303"/>
    </location>
</feature>
<keyword evidence="9" id="KW-1185">Reference proteome</keyword>
<dbReference type="InterPro" id="IPR011701">
    <property type="entry name" value="MFS"/>
</dbReference>
<feature type="transmembrane region" description="Helical" evidence="6">
    <location>
        <begin position="52"/>
        <end position="73"/>
    </location>
</feature>
<dbReference type="RefSeq" id="WP_379706268.1">
    <property type="nucleotide sequence ID" value="NZ_JBHTAT010000001.1"/>
</dbReference>
<evidence type="ECO:0000256" key="5">
    <source>
        <dbReference type="ARBA" id="ARBA00023136"/>
    </source>
</evidence>
<keyword evidence="2" id="KW-1003">Cell membrane</keyword>
<dbReference type="GO" id="GO:0005886">
    <property type="term" value="C:plasma membrane"/>
    <property type="evidence" value="ECO:0007669"/>
    <property type="project" value="UniProtKB-SubCell"/>
</dbReference>
<dbReference type="Gene3D" id="1.20.1250.20">
    <property type="entry name" value="MFS general substrate transporter like domains"/>
    <property type="match status" value="1"/>
</dbReference>
<evidence type="ECO:0000313" key="9">
    <source>
        <dbReference type="Proteomes" id="UP001596434"/>
    </source>
</evidence>
<feature type="transmembrane region" description="Helical" evidence="6">
    <location>
        <begin position="220"/>
        <end position="240"/>
    </location>
</feature>
<dbReference type="AlphaFoldDB" id="A0ABD6A365"/>
<dbReference type="CDD" id="cd17473">
    <property type="entry name" value="MFS_arabinose_efflux_permease_like"/>
    <property type="match status" value="1"/>
</dbReference>
<evidence type="ECO:0000256" key="2">
    <source>
        <dbReference type="ARBA" id="ARBA00022475"/>
    </source>
</evidence>
<feature type="domain" description="Major facilitator superfamily (MFS) profile" evidence="7">
    <location>
        <begin position="18"/>
        <end position="396"/>
    </location>
</feature>
<reference evidence="8 9" key="1">
    <citation type="journal article" date="2019" name="Int. J. Syst. Evol. Microbiol.">
        <title>The Global Catalogue of Microorganisms (GCM) 10K type strain sequencing project: providing services to taxonomists for standard genome sequencing and annotation.</title>
        <authorList>
            <consortium name="The Broad Institute Genomics Platform"/>
            <consortium name="The Broad Institute Genome Sequencing Center for Infectious Disease"/>
            <person name="Wu L."/>
            <person name="Ma J."/>
        </authorList>
    </citation>
    <scope>NUCLEOTIDE SEQUENCE [LARGE SCALE GENOMIC DNA]</scope>
    <source>
        <strain evidence="8 9">GX21</strain>
    </source>
</reference>
<feature type="transmembrane region" description="Helical" evidence="6">
    <location>
        <begin position="342"/>
        <end position="361"/>
    </location>
</feature>
<protein>
    <submittedName>
        <fullName evidence="8">MFS transporter</fullName>
    </submittedName>
</protein>
<dbReference type="EMBL" id="JBHTAT010000001">
    <property type="protein sequence ID" value="MFC7256822.1"/>
    <property type="molecule type" value="Genomic_DNA"/>
</dbReference>
<dbReference type="InterPro" id="IPR050189">
    <property type="entry name" value="MFS_Efflux_Transporters"/>
</dbReference>
<dbReference type="PANTHER" id="PTHR43124">
    <property type="entry name" value="PURINE EFFLUX PUMP PBUE"/>
    <property type="match status" value="1"/>
</dbReference>
<comment type="caution">
    <text evidence="8">The sequence shown here is derived from an EMBL/GenBank/DDBJ whole genome shotgun (WGS) entry which is preliminary data.</text>
</comment>
<dbReference type="PANTHER" id="PTHR43124:SF3">
    <property type="entry name" value="CHLORAMPHENICOL EFFLUX PUMP RV0191"/>
    <property type="match status" value="1"/>
</dbReference>
<sequence length="403" mass="41784">MPRTSAPRTESWRSPGTALWVLVASGTLTVMAGAVLGPVVNRIGTSLGVSQSRAGLVVTTHGLFIVLTSPLAGGLIDRYGPRRPYVLGLALYGIAGAAGLIVETFPALLVSRAALGVAVAFVYTSITVLIYNLYEGERKDRAMGLRGSANSLGAAVWPLVGGALGTLSWHGPFAVYLLALPLGLLALLTVPEPAIEPGDTGDGGIRGAVRVVRRTPLLPLVYGLYFLANLLLYAIVVYYPGLLSTFDVTSSLAISLYLSALGTAGGVSAYYYDRIKRRFDFRQLTLVALALWTVGFAVATTAASRAVAALPVVLFGLGQGLVFPTVLLWIEELVPAGRQGQFSSYVATFGYVGQFLAPVLFGPVAGEFGLRVVFGVAAAGVAVALVGVAVALVGVGGRLAMSG</sequence>
<evidence type="ECO:0000259" key="7">
    <source>
        <dbReference type="PROSITE" id="PS50850"/>
    </source>
</evidence>
<feature type="transmembrane region" description="Helical" evidence="6">
    <location>
        <begin position="309"/>
        <end position="330"/>
    </location>
</feature>
<dbReference type="SUPFAM" id="SSF103473">
    <property type="entry name" value="MFS general substrate transporter"/>
    <property type="match status" value="1"/>
</dbReference>
<evidence type="ECO:0000256" key="6">
    <source>
        <dbReference type="SAM" id="Phobius"/>
    </source>
</evidence>
<feature type="transmembrane region" description="Helical" evidence="6">
    <location>
        <begin position="173"/>
        <end position="190"/>
    </location>
</feature>
<evidence type="ECO:0000256" key="3">
    <source>
        <dbReference type="ARBA" id="ARBA00022692"/>
    </source>
</evidence>
<dbReference type="Proteomes" id="UP001596434">
    <property type="component" value="Unassembled WGS sequence"/>
</dbReference>
<dbReference type="GeneID" id="96955217"/>
<proteinExistence type="predicted"/>
<dbReference type="InterPro" id="IPR001958">
    <property type="entry name" value="Tet-R_TetA/multi-R_MdtG-like"/>
</dbReference>
<dbReference type="PRINTS" id="PR01035">
    <property type="entry name" value="TCRTETA"/>
</dbReference>
<name>A0ABD6A365_9EURY</name>
<feature type="transmembrane region" description="Helical" evidence="6">
    <location>
        <begin position="146"/>
        <end position="167"/>
    </location>
</feature>
<accession>A0ABD6A365</accession>
<feature type="transmembrane region" description="Helical" evidence="6">
    <location>
        <begin position="20"/>
        <end position="40"/>
    </location>
</feature>